<dbReference type="Proteomes" id="UP001196413">
    <property type="component" value="Unassembled WGS sequence"/>
</dbReference>
<gene>
    <name evidence="1" type="ORF">KIN20_021279</name>
</gene>
<reference evidence="1" key="1">
    <citation type="submission" date="2021-06" db="EMBL/GenBank/DDBJ databases">
        <title>Parelaphostrongylus tenuis whole genome reference sequence.</title>
        <authorList>
            <person name="Garwood T.J."/>
            <person name="Larsen P.A."/>
            <person name="Fountain-Jones N.M."/>
            <person name="Garbe J.R."/>
            <person name="Macchietto M.G."/>
            <person name="Kania S.A."/>
            <person name="Gerhold R.W."/>
            <person name="Richards J.E."/>
            <person name="Wolf T.M."/>
        </authorList>
    </citation>
    <scope>NUCLEOTIDE SEQUENCE</scope>
    <source>
        <strain evidence="1">MNPRO001-30</strain>
        <tissue evidence="1">Meninges</tissue>
    </source>
</reference>
<keyword evidence="2" id="KW-1185">Reference proteome</keyword>
<protein>
    <submittedName>
        <fullName evidence="1">Uncharacterized protein</fullName>
    </submittedName>
</protein>
<sequence length="175" mass="20470">MDRKNERIAVVDLHKVGMKMADIVKLIDFNSASVYTTVKRFEETEEIKDRPRKVVHTRLLWKDPENPLPDLTNSKRSMRKMVIKLWISECSVRNTHKQTEASKLQDLSCTLSGQKHERRTIFRGYSNDLFNSCCLFLEGVFTDKKIITLEPRHSPQIKHQLLKKGQQKFASQKTI</sequence>
<name>A0AAD5QW29_PARTN</name>
<comment type="caution">
    <text evidence="1">The sequence shown here is derived from an EMBL/GenBank/DDBJ whole genome shotgun (WGS) entry which is preliminary data.</text>
</comment>
<dbReference type="EMBL" id="JAHQIW010004297">
    <property type="protein sequence ID" value="KAJ1361901.1"/>
    <property type="molecule type" value="Genomic_DNA"/>
</dbReference>
<evidence type="ECO:0000313" key="1">
    <source>
        <dbReference type="EMBL" id="KAJ1361901.1"/>
    </source>
</evidence>
<evidence type="ECO:0000313" key="2">
    <source>
        <dbReference type="Proteomes" id="UP001196413"/>
    </source>
</evidence>
<dbReference type="AlphaFoldDB" id="A0AAD5QW29"/>
<proteinExistence type="predicted"/>
<accession>A0AAD5QW29</accession>
<organism evidence="1 2">
    <name type="scientific">Parelaphostrongylus tenuis</name>
    <name type="common">Meningeal worm</name>
    <dbReference type="NCBI Taxonomy" id="148309"/>
    <lineage>
        <taxon>Eukaryota</taxon>
        <taxon>Metazoa</taxon>
        <taxon>Ecdysozoa</taxon>
        <taxon>Nematoda</taxon>
        <taxon>Chromadorea</taxon>
        <taxon>Rhabditida</taxon>
        <taxon>Rhabditina</taxon>
        <taxon>Rhabditomorpha</taxon>
        <taxon>Strongyloidea</taxon>
        <taxon>Metastrongylidae</taxon>
        <taxon>Parelaphostrongylus</taxon>
    </lineage>
</organism>